<sequence>MTETERNFQPAEEIKTSDWNCKTGKHAGRSSFANSFNSFLENMQTKMFQSYSYLLNNRKNITCETLMNKF</sequence>
<dbReference type="Proteomes" id="UP000270224">
    <property type="component" value="Unassembled WGS sequence"/>
</dbReference>
<gene>
    <name evidence="1" type="ORF">EGI11_04965</name>
</gene>
<proteinExistence type="predicted"/>
<name>A0A3N0WUZ1_9FLAO</name>
<evidence type="ECO:0000313" key="1">
    <source>
        <dbReference type="EMBL" id="ROI08785.1"/>
    </source>
</evidence>
<accession>A0A3N0WUZ1</accession>
<comment type="caution">
    <text evidence="1">The sequence shown here is derived from an EMBL/GenBank/DDBJ whole genome shotgun (WGS) entry which is preliminary data.</text>
</comment>
<organism evidence="1 2">
    <name type="scientific">Kaistella daneshvariae</name>
    <dbReference type="NCBI Taxonomy" id="2487074"/>
    <lineage>
        <taxon>Bacteria</taxon>
        <taxon>Pseudomonadati</taxon>
        <taxon>Bacteroidota</taxon>
        <taxon>Flavobacteriia</taxon>
        <taxon>Flavobacteriales</taxon>
        <taxon>Weeksellaceae</taxon>
        <taxon>Chryseobacterium group</taxon>
        <taxon>Kaistella</taxon>
    </lineage>
</organism>
<dbReference type="EMBL" id="RJUG01000003">
    <property type="protein sequence ID" value="ROI08785.1"/>
    <property type="molecule type" value="Genomic_DNA"/>
</dbReference>
<reference evidence="2" key="1">
    <citation type="submission" date="2018-11" db="EMBL/GenBank/DDBJ databases">
        <title>Proposal to divide the Flavobacteriaceae and reorganize its genera based on Amino Acid Identity values calculated from whole genome sequences.</title>
        <authorList>
            <person name="Nicholson A.C."/>
            <person name="Gulvik C.A."/>
            <person name="Whitney A.M."/>
            <person name="Humrighouse B.W."/>
            <person name="Bell M."/>
            <person name="Holmens B."/>
            <person name="Steigerwalt A."/>
            <person name="Villarma A."/>
            <person name="Sheth M."/>
            <person name="Batra D."/>
            <person name="Pryor J."/>
            <person name="Bernardet J.-F."/>
            <person name="Hugo C."/>
            <person name="Kampfer P."/>
            <person name="Newman J."/>
            <person name="Mcquiston J.R."/>
        </authorList>
    </citation>
    <scope>NUCLEOTIDE SEQUENCE [LARGE SCALE GENOMIC DNA]</scope>
    <source>
        <strain evidence="2">H3056</strain>
    </source>
</reference>
<dbReference type="AlphaFoldDB" id="A0A3N0WUZ1"/>
<protein>
    <submittedName>
        <fullName evidence="1">Uncharacterized protein</fullName>
    </submittedName>
</protein>
<evidence type="ECO:0000313" key="2">
    <source>
        <dbReference type="Proteomes" id="UP000270224"/>
    </source>
</evidence>